<keyword evidence="5" id="KW-1185">Reference proteome</keyword>
<name>A0A1I3QLA0_9PSEU</name>
<evidence type="ECO:0000313" key="4">
    <source>
        <dbReference type="EMBL" id="SFJ33907.1"/>
    </source>
</evidence>
<reference evidence="4 5" key="1">
    <citation type="submission" date="2016-10" db="EMBL/GenBank/DDBJ databases">
        <authorList>
            <person name="de Groot N.N."/>
        </authorList>
    </citation>
    <scope>NUCLEOTIDE SEQUENCE [LARGE SCALE GENOMIC DNA]</scope>
    <source>
        <strain evidence="4 5">DSM 44468</strain>
    </source>
</reference>
<dbReference type="RefSeq" id="WP_091505603.1">
    <property type="nucleotide sequence ID" value="NZ_FORP01000004.1"/>
</dbReference>
<dbReference type="Proteomes" id="UP000199025">
    <property type="component" value="Unassembled WGS sequence"/>
</dbReference>
<protein>
    <recommendedName>
        <fullName evidence="3">Coenzyme PQQ synthesis protein A</fullName>
    </recommendedName>
</protein>
<dbReference type="NCBIfam" id="TIGR02107">
    <property type="entry name" value="PQQ_syn_pqqA"/>
    <property type="match status" value="1"/>
</dbReference>
<dbReference type="InterPro" id="IPR011725">
    <property type="entry name" value="PQQ_synth_PqqA"/>
</dbReference>
<dbReference type="EMBL" id="FORP01000004">
    <property type="protein sequence ID" value="SFJ33907.1"/>
    <property type="molecule type" value="Genomic_DNA"/>
</dbReference>
<dbReference type="OrthoDB" id="3638083at2"/>
<dbReference type="Pfam" id="PF08042">
    <property type="entry name" value="PqqA"/>
    <property type="match status" value="1"/>
</dbReference>
<evidence type="ECO:0000256" key="1">
    <source>
        <dbReference type="ARBA" id="ARBA00004886"/>
    </source>
</evidence>
<evidence type="ECO:0000256" key="3">
    <source>
        <dbReference type="ARBA" id="ARBA00015086"/>
    </source>
</evidence>
<accession>A0A1I3QLA0</accession>
<organism evidence="4 5">
    <name type="scientific">Amycolatopsis sacchari</name>
    <dbReference type="NCBI Taxonomy" id="115433"/>
    <lineage>
        <taxon>Bacteria</taxon>
        <taxon>Bacillati</taxon>
        <taxon>Actinomycetota</taxon>
        <taxon>Actinomycetes</taxon>
        <taxon>Pseudonocardiales</taxon>
        <taxon>Pseudonocardiaceae</taxon>
        <taxon>Amycolatopsis</taxon>
    </lineage>
</organism>
<evidence type="ECO:0000256" key="2">
    <source>
        <dbReference type="ARBA" id="ARBA00009325"/>
    </source>
</evidence>
<proteinExistence type="inferred from homology"/>
<dbReference type="STRING" id="115433.SAMN05421835_104359"/>
<dbReference type="AlphaFoldDB" id="A0A1I3QLA0"/>
<comment type="similarity">
    <text evidence="2">Belongs to the PqqA family.</text>
</comment>
<dbReference type="GO" id="GO:0018189">
    <property type="term" value="P:pyrroloquinoline quinone biosynthetic process"/>
    <property type="evidence" value="ECO:0007669"/>
    <property type="project" value="UniProtKB-UniPathway"/>
</dbReference>
<sequence>MEPGAASCQVWQAPEFEEVLVAPEVTMYLGSTED</sequence>
<dbReference type="UniPathway" id="UPA00539"/>
<gene>
    <name evidence="4" type="ORF">SAMN05421835_104359</name>
</gene>
<evidence type="ECO:0000313" key="5">
    <source>
        <dbReference type="Proteomes" id="UP000199025"/>
    </source>
</evidence>
<comment type="pathway">
    <text evidence="1">Cofactor biosynthesis; pyrroloquinoline quinone biosynthesis.</text>
</comment>